<keyword evidence="4" id="KW-1185">Reference proteome</keyword>
<dbReference type="AlphaFoldDB" id="A0A7K9VBP7"/>
<evidence type="ECO:0000256" key="2">
    <source>
        <dbReference type="SAM" id="MobiDB-lite"/>
    </source>
</evidence>
<accession>A0A7K9VBP7</accession>
<reference evidence="3 4" key="1">
    <citation type="submission" date="2019-09" db="EMBL/GenBank/DDBJ databases">
        <title>Bird 10,000 Genomes (B10K) Project - Family phase.</title>
        <authorList>
            <person name="Zhang G."/>
        </authorList>
    </citation>
    <scope>NUCLEOTIDE SEQUENCE [LARGE SCALE GENOMIC DNA]</scope>
    <source>
        <strain evidence="3">B10K-DU-001-57</strain>
        <tissue evidence="3">Muscle</tissue>
    </source>
</reference>
<gene>
    <name evidence="3" type="primary">Prr15</name>
    <name evidence="3" type="ORF">ANSSEM_R15686</name>
</gene>
<feature type="non-terminal residue" evidence="3">
    <location>
        <position position="1"/>
    </location>
</feature>
<sequence length="60" mass="6117">PPPFGSGEPPGTGSGGARRSLRVSHSGRFKETRKVRTSLLADGPEVFNGGEPSRAAPGGE</sequence>
<organism evidence="3 4">
    <name type="scientific">Anseranas semipalmata</name>
    <name type="common">Magpie goose</name>
    <name type="synonym">Anas semipalmata</name>
    <dbReference type="NCBI Taxonomy" id="8851"/>
    <lineage>
        <taxon>Eukaryota</taxon>
        <taxon>Metazoa</taxon>
        <taxon>Chordata</taxon>
        <taxon>Craniata</taxon>
        <taxon>Vertebrata</taxon>
        <taxon>Euteleostomi</taxon>
        <taxon>Archelosauria</taxon>
        <taxon>Archosauria</taxon>
        <taxon>Dinosauria</taxon>
        <taxon>Saurischia</taxon>
        <taxon>Theropoda</taxon>
        <taxon>Coelurosauria</taxon>
        <taxon>Aves</taxon>
        <taxon>Neognathae</taxon>
        <taxon>Galloanserae</taxon>
        <taxon>Anseriformes</taxon>
        <taxon>Anseranatidae</taxon>
        <taxon>Anseranas</taxon>
    </lineage>
</organism>
<protein>
    <submittedName>
        <fullName evidence="3">PRR15 protein</fullName>
    </submittedName>
</protein>
<name>A0A7K9VBP7_ANSSE</name>
<dbReference type="InterPro" id="IPR028237">
    <property type="entry name" value="PRR15"/>
</dbReference>
<evidence type="ECO:0000313" key="4">
    <source>
        <dbReference type="Proteomes" id="UP000567872"/>
    </source>
</evidence>
<evidence type="ECO:0000256" key="1">
    <source>
        <dbReference type="ARBA" id="ARBA00010096"/>
    </source>
</evidence>
<comment type="similarity">
    <text evidence="1">Belongs to the PRR15 family.</text>
</comment>
<dbReference type="EMBL" id="VXAA01004386">
    <property type="protein sequence ID" value="NXI69171.1"/>
    <property type="molecule type" value="Genomic_DNA"/>
</dbReference>
<feature type="non-terminal residue" evidence="3">
    <location>
        <position position="60"/>
    </location>
</feature>
<comment type="caution">
    <text evidence="3">The sequence shown here is derived from an EMBL/GenBank/DDBJ whole genome shotgun (WGS) entry which is preliminary data.</text>
</comment>
<feature type="region of interest" description="Disordered" evidence="2">
    <location>
        <begin position="1"/>
        <end position="60"/>
    </location>
</feature>
<evidence type="ECO:0000313" key="3">
    <source>
        <dbReference type="EMBL" id="NXI69171.1"/>
    </source>
</evidence>
<proteinExistence type="inferred from homology"/>
<dbReference type="OrthoDB" id="9924851at2759"/>
<dbReference type="Proteomes" id="UP000567872">
    <property type="component" value="Unassembled WGS sequence"/>
</dbReference>
<dbReference type="Pfam" id="PF15321">
    <property type="entry name" value="ATAD4"/>
    <property type="match status" value="1"/>
</dbReference>